<dbReference type="InterPro" id="IPR023212">
    <property type="entry name" value="Hsp33_helix_hairpin_bin_dom_sf"/>
</dbReference>
<dbReference type="SUPFAM" id="SSF118352">
    <property type="entry name" value="HSP33 redox switch-like"/>
    <property type="match status" value="1"/>
</dbReference>
<name>A0A0U5ESE0_9PROT</name>
<dbReference type="PANTHER" id="PTHR30111:SF1">
    <property type="entry name" value="33 KDA CHAPERONIN"/>
    <property type="match status" value="1"/>
</dbReference>
<dbReference type="Pfam" id="PF01430">
    <property type="entry name" value="HSP33"/>
    <property type="match status" value="1"/>
</dbReference>
<dbReference type="InterPro" id="IPR016154">
    <property type="entry name" value="Heat_shock_Hsp33_C"/>
</dbReference>
<keyword evidence="3" id="KW-1015">Disulfide bond</keyword>
<evidence type="ECO:0000256" key="3">
    <source>
        <dbReference type="ARBA" id="ARBA00023157"/>
    </source>
</evidence>
<dbReference type="GO" id="GO:0044183">
    <property type="term" value="F:protein folding chaperone"/>
    <property type="evidence" value="ECO:0007669"/>
    <property type="project" value="TreeGrafter"/>
</dbReference>
<dbReference type="InterPro" id="IPR000397">
    <property type="entry name" value="Heat_shock_Hsp33"/>
</dbReference>
<dbReference type="Gene3D" id="3.90.1280.10">
    <property type="entry name" value="HSP33 redox switch-like"/>
    <property type="match status" value="1"/>
</dbReference>
<protein>
    <submittedName>
        <fullName evidence="6">Molecular chaperone Hsp33</fullName>
    </submittedName>
</protein>
<evidence type="ECO:0000313" key="7">
    <source>
        <dbReference type="Proteomes" id="UP000056109"/>
    </source>
</evidence>
<sequence>MGWTWMLKPAGRLNRSWKSLNWTFQAPFKAERVDAGRRAPPAIGCFFSSIYVDGLRALSARFLFSRPPIMQTPAFLDRDRPDVPDLVVPGGITPFFLQGRPVRGRLIRLGVLADVLLTRHDHPAPVTRLAGKALTVVAALASALKFQGSFSLQIKGDGPVPLLVADCTDTGALRFYARTDEDALNALLAETPNPTDRDLLGNGYLALTVDQGPDTDRHQGIVDIAGDDLAAMASHYFATSEQHACWIYLSCKMTDAGWRAGGLVLERIAGEGGSHVVGDEDGDASWETATILATTLTSRELLDDSLPPADLLYRLFHEEDLQIGHPRALAYGCRCSRARLADVLQGFPDDDLDHMAQDDGQIVMTCEFCNIDFRFPRKDISSHAG</sequence>
<dbReference type="Gene3D" id="1.10.287.480">
    <property type="entry name" value="helix hairpin bin"/>
    <property type="match status" value="1"/>
</dbReference>
<proteinExistence type="predicted"/>
<keyword evidence="2" id="KW-0862">Zinc</keyword>
<reference evidence="7" key="1">
    <citation type="submission" date="2014-09" db="EMBL/GenBank/DDBJ databases">
        <authorList>
            <person name="Illeghems K.G."/>
        </authorList>
    </citation>
    <scope>NUCLEOTIDE SEQUENCE [LARGE SCALE GENOMIC DNA]</scope>
    <source>
        <strain evidence="7">108B</strain>
    </source>
</reference>
<dbReference type="EMBL" id="LN606600">
    <property type="protein sequence ID" value="CEF39846.1"/>
    <property type="molecule type" value="Genomic_DNA"/>
</dbReference>
<evidence type="ECO:0000256" key="5">
    <source>
        <dbReference type="ARBA" id="ARBA00023284"/>
    </source>
</evidence>
<evidence type="ECO:0000313" key="6">
    <source>
        <dbReference type="EMBL" id="CEF39846.1"/>
    </source>
</evidence>
<evidence type="ECO:0000256" key="2">
    <source>
        <dbReference type="ARBA" id="ARBA00022833"/>
    </source>
</evidence>
<evidence type="ECO:0000256" key="1">
    <source>
        <dbReference type="ARBA" id="ARBA00022490"/>
    </source>
</evidence>
<dbReference type="GO" id="GO:0042026">
    <property type="term" value="P:protein refolding"/>
    <property type="evidence" value="ECO:0007669"/>
    <property type="project" value="TreeGrafter"/>
</dbReference>
<dbReference type="KEGG" id="asz:ASN_424"/>
<dbReference type="GO" id="GO:0005737">
    <property type="term" value="C:cytoplasm"/>
    <property type="evidence" value="ECO:0007669"/>
    <property type="project" value="InterPro"/>
</dbReference>
<accession>A0A0U5ESE0</accession>
<dbReference type="SUPFAM" id="SSF64397">
    <property type="entry name" value="Hsp33 domain"/>
    <property type="match status" value="1"/>
</dbReference>
<keyword evidence="4" id="KW-0143">Chaperone</keyword>
<keyword evidence="1" id="KW-0963">Cytoplasm</keyword>
<dbReference type="CDD" id="cd00498">
    <property type="entry name" value="Hsp33"/>
    <property type="match status" value="1"/>
</dbReference>
<dbReference type="GO" id="GO:0051082">
    <property type="term" value="F:unfolded protein binding"/>
    <property type="evidence" value="ECO:0007669"/>
    <property type="project" value="InterPro"/>
</dbReference>
<dbReference type="AlphaFoldDB" id="A0A0U5ESE0"/>
<dbReference type="Gene3D" id="3.55.30.10">
    <property type="entry name" value="Hsp33 domain"/>
    <property type="match status" value="1"/>
</dbReference>
<dbReference type="PANTHER" id="PTHR30111">
    <property type="entry name" value="33 KDA CHAPERONIN"/>
    <property type="match status" value="1"/>
</dbReference>
<dbReference type="Proteomes" id="UP000056109">
    <property type="component" value="Chromosome I"/>
</dbReference>
<keyword evidence="5" id="KW-0676">Redox-active center</keyword>
<dbReference type="PATRIC" id="fig|446692.3.peg.375"/>
<dbReference type="InterPro" id="IPR016153">
    <property type="entry name" value="Heat_shock_Hsp33_N"/>
</dbReference>
<keyword evidence="7" id="KW-1185">Reference proteome</keyword>
<gene>
    <name evidence="6" type="primary">hslO</name>
    <name evidence="6" type="ORF">ASN_424</name>
</gene>
<evidence type="ECO:0000256" key="4">
    <source>
        <dbReference type="ARBA" id="ARBA00023186"/>
    </source>
</evidence>
<organism evidence="6 7">
    <name type="scientific">Acetobacter senegalensis</name>
    <dbReference type="NCBI Taxonomy" id="446692"/>
    <lineage>
        <taxon>Bacteria</taxon>
        <taxon>Pseudomonadati</taxon>
        <taxon>Pseudomonadota</taxon>
        <taxon>Alphaproteobacteria</taxon>
        <taxon>Acetobacterales</taxon>
        <taxon>Acetobacteraceae</taxon>
        <taxon>Acetobacter</taxon>
    </lineage>
</organism>